<evidence type="ECO:0000313" key="3">
    <source>
        <dbReference type="Proteomes" id="UP000433876"/>
    </source>
</evidence>
<keyword evidence="1" id="KW-0472">Membrane</keyword>
<name>A0A8S8ZDX5_SORMA</name>
<keyword evidence="1" id="KW-1133">Transmembrane helix</keyword>
<organism evidence="2 3">
    <name type="scientific">Sordaria macrospora</name>
    <dbReference type="NCBI Taxonomy" id="5147"/>
    <lineage>
        <taxon>Eukaryota</taxon>
        <taxon>Fungi</taxon>
        <taxon>Dikarya</taxon>
        <taxon>Ascomycota</taxon>
        <taxon>Pezizomycotina</taxon>
        <taxon>Sordariomycetes</taxon>
        <taxon>Sordariomycetidae</taxon>
        <taxon>Sordariales</taxon>
        <taxon>Sordariaceae</taxon>
        <taxon>Sordaria</taxon>
    </lineage>
</organism>
<dbReference type="EMBL" id="NMPR01000299">
    <property type="protein sequence ID" value="KAA8623907.1"/>
    <property type="molecule type" value="Genomic_DNA"/>
</dbReference>
<dbReference type="VEuPathDB" id="FungiDB:SMAC_08777"/>
<accession>A0A8S8ZDX5</accession>
<proteinExistence type="predicted"/>
<dbReference type="AlphaFoldDB" id="A0A8S8ZDX5"/>
<protein>
    <submittedName>
        <fullName evidence="2">Uncharacterized protein</fullName>
    </submittedName>
</protein>
<evidence type="ECO:0000256" key="1">
    <source>
        <dbReference type="SAM" id="Phobius"/>
    </source>
</evidence>
<gene>
    <name evidence="2" type="ORF">SMACR_08777</name>
</gene>
<evidence type="ECO:0000313" key="2">
    <source>
        <dbReference type="EMBL" id="KAA8623907.1"/>
    </source>
</evidence>
<comment type="caution">
    <text evidence="2">The sequence shown here is derived from an EMBL/GenBank/DDBJ whole genome shotgun (WGS) entry which is preliminary data.</text>
</comment>
<dbReference type="Proteomes" id="UP000433876">
    <property type="component" value="Unassembled WGS sequence"/>
</dbReference>
<feature type="transmembrane region" description="Helical" evidence="1">
    <location>
        <begin position="20"/>
        <end position="40"/>
    </location>
</feature>
<keyword evidence="1" id="KW-0812">Transmembrane</keyword>
<reference evidence="2 3" key="1">
    <citation type="submission" date="2017-07" db="EMBL/GenBank/DDBJ databases">
        <title>Genome sequence of the Sordaria macrospora wild type strain R19027.</title>
        <authorList>
            <person name="Nowrousian M."/>
            <person name="Teichert I."/>
            <person name="Kueck U."/>
        </authorList>
    </citation>
    <scope>NUCLEOTIDE SEQUENCE [LARGE SCALE GENOMIC DNA]</scope>
    <source>
        <strain evidence="2 3">R19027</strain>
        <tissue evidence="2">Mycelium</tissue>
    </source>
</reference>
<sequence>MRSVATLRDDPGTDSAHDRVIFFFEAEVLAYYLLFSPAYMKAQRALNRDSTHQIILFMEFGGHRWAGVHDEGTFNPMAEEVSSSIVPRRLPAGKTPDATCL</sequence>